<accession>A0A0A9D5D1</accession>
<feature type="region of interest" description="Disordered" evidence="1">
    <location>
        <begin position="1"/>
        <end position="242"/>
    </location>
</feature>
<name>A0A0A9D5D1_ARUDO</name>
<organism evidence="2">
    <name type="scientific">Arundo donax</name>
    <name type="common">Giant reed</name>
    <name type="synonym">Donax arundinaceus</name>
    <dbReference type="NCBI Taxonomy" id="35708"/>
    <lineage>
        <taxon>Eukaryota</taxon>
        <taxon>Viridiplantae</taxon>
        <taxon>Streptophyta</taxon>
        <taxon>Embryophyta</taxon>
        <taxon>Tracheophyta</taxon>
        <taxon>Spermatophyta</taxon>
        <taxon>Magnoliopsida</taxon>
        <taxon>Liliopsida</taxon>
        <taxon>Poales</taxon>
        <taxon>Poaceae</taxon>
        <taxon>PACMAD clade</taxon>
        <taxon>Arundinoideae</taxon>
        <taxon>Arundineae</taxon>
        <taxon>Arundo</taxon>
    </lineage>
</organism>
<evidence type="ECO:0000313" key="2">
    <source>
        <dbReference type="EMBL" id="JAD80855.1"/>
    </source>
</evidence>
<protein>
    <submittedName>
        <fullName evidence="2">Uncharacterized protein</fullName>
    </submittedName>
</protein>
<feature type="compositionally biased region" description="Polar residues" evidence="1">
    <location>
        <begin position="130"/>
        <end position="166"/>
    </location>
</feature>
<reference evidence="2" key="2">
    <citation type="journal article" date="2015" name="Data Brief">
        <title>Shoot transcriptome of the giant reed, Arundo donax.</title>
        <authorList>
            <person name="Barrero R.A."/>
            <person name="Guerrero F.D."/>
            <person name="Moolhuijzen P."/>
            <person name="Goolsby J.A."/>
            <person name="Tidwell J."/>
            <person name="Bellgard S.E."/>
            <person name="Bellgard M.I."/>
        </authorList>
    </citation>
    <scope>NUCLEOTIDE SEQUENCE</scope>
    <source>
        <tissue evidence="2">Shoot tissue taken approximately 20 cm above the soil surface</tissue>
    </source>
</reference>
<sequence length="242" mass="26089">MHRSAIEKKTTLPSSRAQTSDTGPDSTPISGDANLSSRDVPAMSYLQNQEAQPPVKTQEPTIQALQGSASAKNISLGKIESPRQPSTEQVMEPVTRSAPSDAPQGTESGTDSVQPPQEASFDLSSDEKTTMTQDDQVNTLPDGDLSTSQAVGQSESRVSKGINFQKNLEGASTDENYKAQQQIDQSDAESPKYKNNEANGAVRSNISTTFGELQKQPSWPKESMESSEEPERQQQADQATVQ</sequence>
<feature type="compositionally biased region" description="Polar residues" evidence="1">
    <location>
        <begin position="196"/>
        <end position="211"/>
    </location>
</feature>
<feature type="compositionally biased region" description="Polar residues" evidence="1">
    <location>
        <begin position="11"/>
        <end position="37"/>
    </location>
</feature>
<feature type="compositionally biased region" description="Polar residues" evidence="1">
    <location>
        <begin position="58"/>
        <end position="73"/>
    </location>
</feature>
<dbReference type="AlphaFoldDB" id="A0A0A9D5D1"/>
<dbReference type="EMBL" id="GBRH01217040">
    <property type="protein sequence ID" value="JAD80855.1"/>
    <property type="molecule type" value="Transcribed_RNA"/>
</dbReference>
<feature type="compositionally biased region" description="Polar residues" evidence="1">
    <location>
        <begin position="103"/>
        <end position="117"/>
    </location>
</feature>
<proteinExistence type="predicted"/>
<evidence type="ECO:0000256" key="1">
    <source>
        <dbReference type="SAM" id="MobiDB-lite"/>
    </source>
</evidence>
<feature type="compositionally biased region" description="Basic and acidic residues" evidence="1">
    <location>
        <begin position="1"/>
        <end position="10"/>
    </location>
</feature>
<reference evidence="2" key="1">
    <citation type="submission" date="2014-09" db="EMBL/GenBank/DDBJ databases">
        <authorList>
            <person name="Magalhaes I.L.F."/>
            <person name="Oliveira U."/>
            <person name="Santos F.R."/>
            <person name="Vidigal T.H.D.A."/>
            <person name="Brescovit A.D."/>
            <person name="Santos A.J."/>
        </authorList>
    </citation>
    <scope>NUCLEOTIDE SEQUENCE</scope>
    <source>
        <tissue evidence="2">Shoot tissue taken approximately 20 cm above the soil surface</tissue>
    </source>
</reference>